<dbReference type="Proteomes" id="UP001230145">
    <property type="component" value="Unassembled WGS sequence"/>
</dbReference>
<dbReference type="PIRSF" id="PIRSF006221">
    <property type="entry name" value="Ketosamine-3-kinase"/>
    <property type="match status" value="1"/>
</dbReference>
<evidence type="ECO:0000256" key="1">
    <source>
        <dbReference type="PIRNR" id="PIRNR006221"/>
    </source>
</evidence>
<dbReference type="InterPro" id="IPR011009">
    <property type="entry name" value="Kinase-like_dom_sf"/>
</dbReference>
<dbReference type="PANTHER" id="PTHR12149">
    <property type="entry name" value="FRUCTOSAMINE 3 KINASE-RELATED PROTEIN"/>
    <property type="match status" value="1"/>
</dbReference>
<evidence type="ECO:0000313" key="3">
    <source>
        <dbReference type="Proteomes" id="UP001230145"/>
    </source>
</evidence>
<keyword evidence="1" id="KW-0418">Kinase</keyword>
<comment type="similarity">
    <text evidence="1">Belongs to the fructosamine kinase family.</text>
</comment>
<dbReference type="EMBL" id="JAUSQL010000001">
    <property type="protein sequence ID" value="MDP9831538.1"/>
    <property type="molecule type" value="Genomic_DNA"/>
</dbReference>
<dbReference type="PANTHER" id="PTHR12149:SF8">
    <property type="entry name" value="PROTEIN-RIBULOSAMINE 3-KINASE"/>
    <property type="match status" value="1"/>
</dbReference>
<gene>
    <name evidence="2" type="ORF">J2S45_000217</name>
</gene>
<reference evidence="2 3" key="1">
    <citation type="submission" date="2023-07" db="EMBL/GenBank/DDBJ databases">
        <title>Sequencing the genomes of 1000 actinobacteria strains.</title>
        <authorList>
            <person name="Klenk H.-P."/>
        </authorList>
    </citation>
    <scope>NUCLEOTIDE SEQUENCE [LARGE SCALE GENOMIC DNA]</scope>
    <source>
        <strain evidence="2 3">DSM 19515</strain>
    </source>
</reference>
<evidence type="ECO:0000313" key="2">
    <source>
        <dbReference type="EMBL" id="MDP9831538.1"/>
    </source>
</evidence>
<comment type="caution">
    <text evidence="2">The sequence shown here is derived from an EMBL/GenBank/DDBJ whole genome shotgun (WGS) entry which is preliminary data.</text>
</comment>
<proteinExistence type="inferred from homology"/>
<dbReference type="Pfam" id="PF03881">
    <property type="entry name" value="Fructosamin_kin"/>
    <property type="match status" value="1"/>
</dbReference>
<protein>
    <submittedName>
        <fullName evidence="2">Fructosamine-3-kinase</fullName>
    </submittedName>
</protein>
<dbReference type="RefSeq" id="WP_307634256.1">
    <property type="nucleotide sequence ID" value="NZ_JAUSQL010000001.1"/>
</dbReference>
<name>A0ABT9PFQ4_9ACTO</name>
<sequence>MALHTKRGDRRAVAHELSGLAALAKAAHDGGAPVARVASGGAGTLSTYVLRPAPPTPGAAREFGARLARTHAYAEGARVFGQAPDGFEGEVGAMGMAPLPLVAPGSPARRFGEFYAADRLLPYVGAALANGSFTPQDAAVIERLAGRLCDGVFDSPQPGLVRTDAALLHGDLWSGNLLWSRPDSPMEGGVDPATPADSAPGGAGVVGVLIDPACQGGHAESDLAQLTVFGAPFVEEIYAGYDEASPLAPGWRERIGLHRLHMLIVHAALFGGGYGRETVATARPYL</sequence>
<keyword evidence="3" id="KW-1185">Reference proteome</keyword>
<dbReference type="Gene3D" id="1.20.1270.240">
    <property type="match status" value="1"/>
</dbReference>
<dbReference type="SUPFAM" id="SSF56112">
    <property type="entry name" value="Protein kinase-like (PK-like)"/>
    <property type="match status" value="1"/>
</dbReference>
<dbReference type="Gene3D" id="1.10.510.10">
    <property type="entry name" value="Transferase(Phosphotransferase) domain 1"/>
    <property type="match status" value="1"/>
</dbReference>
<dbReference type="InterPro" id="IPR016477">
    <property type="entry name" value="Fructo-/Ketosamine-3-kinase"/>
</dbReference>
<organism evidence="2 3">
    <name type="scientific">Trueperella abortisuis</name>
    <dbReference type="NCBI Taxonomy" id="445930"/>
    <lineage>
        <taxon>Bacteria</taxon>
        <taxon>Bacillati</taxon>
        <taxon>Actinomycetota</taxon>
        <taxon>Actinomycetes</taxon>
        <taxon>Actinomycetales</taxon>
        <taxon>Actinomycetaceae</taxon>
        <taxon>Trueperella</taxon>
    </lineage>
</organism>
<keyword evidence="1" id="KW-0808">Transferase</keyword>
<accession>A0ABT9PFQ4</accession>